<dbReference type="EMBL" id="MHKK01000031">
    <property type="protein sequence ID" value="OGY89519.1"/>
    <property type="molecule type" value="Genomic_DNA"/>
</dbReference>
<sequence length="253" mass="28136">MFSTVIINKLQTARRKKFATYDEIFLSADAVPIFARLFINPDCQTDIDLASLKGHEVQLSFLGDHIITAAPSTLAAYAERHKKTILSAEDLLHCFALEHAHDVAHNHIAERTSPAYALAHILQLSRVASLSSTDDGTTASLSLPTLWGSILFRHVLVPRDLTVTRRMWVYHHFGVIVAAATDQQFASRIVELQKTDDFIASLGRTVRRKRIVVDFGDASLFGKDVLGMILRPSRNPIITNPGDLMNGKIAFKH</sequence>
<proteinExistence type="predicted"/>
<dbReference type="Proteomes" id="UP000177817">
    <property type="component" value="Unassembled WGS sequence"/>
</dbReference>
<evidence type="ECO:0000313" key="1">
    <source>
        <dbReference type="EMBL" id="OGY89519.1"/>
    </source>
</evidence>
<evidence type="ECO:0000313" key="2">
    <source>
        <dbReference type="Proteomes" id="UP000177817"/>
    </source>
</evidence>
<organism evidence="1 2">
    <name type="scientific">Candidatus Komeilibacteria bacterium RIFCSPHIGHO2_01_FULL_52_14</name>
    <dbReference type="NCBI Taxonomy" id="1798549"/>
    <lineage>
        <taxon>Bacteria</taxon>
        <taxon>Candidatus Komeiliibacteriota</taxon>
    </lineage>
</organism>
<protein>
    <submittedName>
        <fullName evidence="1">Uncharacterized protein</fullName>
    </submittedName>
</protein>
<reference evidence="1 2" key="1">
    <citation type="journal article" date="2016" name="Nat. Commun.">
        <title>Thousands of microbial genomes shed light on interconnected biogeochemical processes in an aquifer system.</title>
        <authorList>
            <person name="Anantharaman K."/>
            <person name="Brown C.T."/>
            <person name="Hug L.A."/>
            <person name="Sharon I."/>
            <person name="Castelle C.J."/>
            <person name="Probst A.J."/>
            <person name="Thomas B.C."/>
            <person name="Singh A."/>
            <person name="Wilkins M.J."/>
            <person name="Karaoz U."/>
            <person name="Brodie E.L."/>
            <person name="Williams K.H."/>
            <person name="Hubbard S.S."/>
            <person name="Banfield J.F."/>
        </authorList>
    </citation>
    <scope>NUCLEOTIDE SEQUENCE [LARGE SCALE GENOMIC DNA]</scope>
</reference>
<dbReference type="AlphaFoldDB" id="A0A1G2BLV8"/>
<accession>A0A1G2BLV8</accession>
<gene>
    <name evidence="1" type="ORF">A2677_03240</name>
</gene>
<comment type="caution">
    <text evidence="1">The sequence shown here is derived from an EMBL/GenBank/DDBJ whole genome shotgun (WGS) entry which is preliminary data.</text>
</comment>
<name>A0A1G2BLV8_9BACT</name>